<protein>
    <submittedName>
        <fullName evidence="1">YkuS family protein</fullName>
    </submittedName>
</protein>
<dbReference type="Proteomes" id="UP000280960">
    <property type="component" value="Chromosome"/>
</dbReference>
<organism evidence="1 2">
    <name type="scientific">Biomaibacter acetigenes</name>
    <dbReference type="NCBI Taxonomy" id="2316383"/>
    <lineage>
        <taxon>Bacteria</taxon>
        <taxon>Bacillati</taxon>
        <taxon>Bacillota</taxon>
        <taxon>Clostridia</taxon>
        <taxon>Thermosediminibacterales</taxon>
        <taxon>Tepidanaerobacteraceae</taxon>
        <taxon>Biomaibacter</taxon>
    </lineage>
</organism>
<dbReference type="AlphaFoldDB" id="A0A3G2R9G3"/>
<accession>A0A3G2R9G3</accession>
<gene>
    <name evidence="1" type="ORF">D2962_17220</name>
</gene>
<evidence type="ECO:0000313" key="2">
    <source>
        <dbReference type="Proteomes" id="UP000280960"/>
    </source>
</evidence>
<keyword evidence="2" id="KW-1185">Reference proteome</keyword>
<reference evidence="1 2" key="1">
    <citation type="submission" date="2018-10" db="EMBL/GenBank/DDBJ databases">
        <authorList>
            <person name="Zhang X."/>
        </authorList>
    </citation>
    <scope>NUCLEOTIDE SEQUENCE [LARGE SCALE GENOMIC DNA]</scope>
    <source>
        <strain evidence="1 2">SK-G1</strain>
    </source>
</reference>
<dbReference type="KEGG" id="bacg:D2962_17220"/>
<proteinExistence type="predicted"/>
<dbReference type="InterPro" id="IPR005370">
    <property type="entry name" value="UPF0180"/>
</dbReference>
<dbReference type="Pfam" id="PF03698">
    <property type="entry name" value="UPF0180"/>
    <property type="match status" value="1"/>
</dbReference>
<dbReference type="EMBL" id="CP033169">
    <property type="protein sequence ID" value="AYO32111.1"/>
    <property type="molecule type" value="Genomic_DNA"/>
</dbReference>
<sequence length="104" mass="12094">MAEVVKMTRVIALEDGLEDIGEYLRSRGYITVSWREPNMVVDAVVYTGRKLEDIYTTTYNRVIDPLSGDTNEEFPYGVLLVNAQDRTPEEVYEIIKNRVYEHFI</sequence>
<name>A0A3G2R9G3_9FIRM</name>
<evidence type="ECO:0000313" key="1">
    <source>
        <dbReference type="EMBL" id="AYO32111.1"/>
    </source>
</evidence>